<name>A0ABP9NK44_9PSEU</name>
<organism evidence="1 2">
    <name type="scientific">Pseudonocardia adelaidensis</name>
    <dbReference type="NCBI Taxonomy" id="648754"/>
    <lineage>
        <taxon>Bacteria</taxon>
        <taxon>Bacillati</taxon>
        <taxon>Actinomycetota</taxon>
        <taxon>Actinomycetes</taxon>
        <taxon>Pseudonocardiales</taxon>
        <taxon>Pseudonocardiaceae</taxon>
        <taxon>Pseudonocardia</taxon>
    </lineage>
</organism>
<dbReference type="Proteomes" id="UP001500804">
    <property type="component" value="Unassembled WGS sequence"/>
</dbReference>
<keyword evidence="2" id="KW-1185">Reference proteome</keyword>
<dbReference type="InterPro" id="IPR008772">
    <property type="entry name" value="Phosphonate_metab_PhnH"/>
</dbReference>
<sequence>MTTTAVPVLDGDTAQRAFRATLDALAHPGVRAALPPVAAVPAALLPVLALADLDTPVCVLGDTPDGAWADALGTATAAPVAPLAGARLVAALRPLAAGELAAVRTGSAAAPEEAALVALAVAGLDGGPELVLSGPGVPGSRVIAPRGCPPDLVAARTAAAFPAGPDLLLIAPDCAVVGIPRSTRIIEED</sequence>
<dbReference type="GO" id="GO:0016829">
    <property type="term" value="F:lyase activity"/>
    <property type="evidence" value="ECO:0007669"/>
    <property type="project" value="UniProtKB-KW"/>
</dbReference>
<dbReference type="NCBIfam" id="TIGR03292">
    <property type="entry name" value="PhnH_redo"/>
    <property type="match status" value="1"/>
</dbReference>
<protein>
    <submittedName>
        <fullName evidence="1">Phosphonate C-P lyase system protein PhnH</fullName>
    </submittedName>
</protein>
<evidence type="ECO:0000313" key="1">
    <source>
        <dbReference type="EMBL" id="GAA5116539.1"/>
    </source>
</evidence>
<evidence type="ECO:0000313" key="2">
    <source>
        <dbReference type="Proteomes" id="UP001500804"/>
    </source>
</evidence>
<proteinExistence type="predicted"/>
<dbReference type="Gene3D" id="3.40.50.11310">
    <property type="entry name" value="Bacterial phosphonate metabolism protein PhnH"/>
    <property type="match status" value="1"/>
</dbReference>
<dbReference type="RefSeq" id="WP_345604298.1">
    <property type="nucleotide sequence ID" value="NZ_BAABJO010000005.1"/>
</dbReference>
<gene>
    <name evidence="1" type="primary">phnH</name>
    <name evidence="1" type="ORF">GCM10023320_17100</name>
</gene>
<accession>A0ABP9NK44</accession>
<dbReference type="EMBL" id="BAABJO010000005">
    <property type="protein sequence ID" value="GAA5116539.1"/>
    <property type="molecule type" value="Genomic_DNA"/>
</dbReference>
<dbReference type="SUPFAM" id="SSF159709">
    <property type="entry name" value="PhnH-like"/>
    <property type="match status" value="1"/>
</dbReference>
<dbReference type="InterPro" id="IPR038058">
    <property type="entry name" value="PhnH-like_sp"/>
</dbReference>
<keyword evidence="1" id="KW-0456">Lyase</keyword>
<comment type="caution">
    <text evidence="1">The sequence shown here is derived from an EMBL/GenBank/DDBJ whole genome shotgun (WGS) entry which is preliminary data.</text>
</comment>
<dbReference type="Pfam" id="PF05845">
    <property type="entry name" value="PhnH"/>
    <property type="match status" value="1"/>
</dbReference>
<reference evidence="2" key="1">
    <citation type="journal article" date="2019" name="Int. J. Syst. Evol. Microbiol.">
        <title>The Global Catalogue of Microorganisms (GCM) 10K type strain sequencing project: providing services to taxonomists for standard genome sequencing and annotation.</title>
        <authorList>
            <consortium name="The Broad Institute Genomics Platform"/>
            <consortium name="The Broad Institute Genome Sequencing Center for Infectious Disease"/>
            <person name="Wu L."/>
            <person name="Ma J."/>
        </authorList>
    </citation>
    <scope>NUCLEOTIDE SEQUENCE [LARGE SCALE GENOMIC DNA]</scope>
    <source>
        <strain evidence="2">JCM 18302</strain>
    </source>
</reference>